<accession>A0ABV1NUD9</accession>
<dbReference type="Proteomes" id="UP001482520">
    <property type="component" value="Unassembled WGS sequence"/>
</dbReference>
<dbReference type="RefSeq" id="WP_349803679.1">
    <property type="nucleotide sequence ID" value="NZ_JBEGDP010000002.1"/>
</dbReference>
<protein>
    <submittedName>
        <fullName evidence="1">Uncharacterized protein</fullName>
    </submittedName>
</protein>
<keyword evidence="2" id="KW-1185">Reference proteome</keyword>
<name>A0ABV1NUD9_9ACTN</name>
<organism evidence="1 2">
    <name type="scientific">Nocardioides kribbensis</name>
    <dbReference type="NCBI Taxonomy" id="305517"/>
    <lineage>
        <taxon>Bacteria</taxon>
        <taxon>Bacillati</taxon>
        <taxon>Actinomycetota</taxon>
        <taxon>Actinomycetes</taxon>
        <taxon>Propionibacteriales</taxon>
        <taxon>Nocardioidaceae</taxon>
        <taxon>Nocardioides</taxon>
    </lineage>
</organism>
<evidence type="ECO:0000313" key="1">
    <source>
        <dbReference type="EMBL" id="MEQ7846106.1"/>
    </source>
</evidence>
<dbReference type="EMBL" id="JBEGDP010000002">
    <property type="protein sequence ID" value="MEQ7846106.1"/>
    <property type="molecule type" value="Genomic_DNA"/>
</dbReference>
<reference evidence="1 2" key="1">
    <citation type="submission" date="2024-02" db="EMBL/GenBank/DDBJ databases">
        <title>Full genome sequence of Nocardioides kribbensis.</title>
        <authorList>
            <person name="Poletto B.L."/>
            <person name="Silva G."/>
            <person name="Galante D."/>
            <person name="Campos K.R."/>
            <person name="Santos M.B.N."/>
            <person name="Sacchi C.T."/>
        </authorList>
    </citation>
    <scope>NUCLEOTIDE SEQUENCE [LARGE SCALE GENOMIC DNA]</scope>
    <source>
        <strain evidence="1 2">O4R</strain>
    </source>
</reference>
<comment type="caution">
    <text evidence="1">The sequence shown here is derived from an EMBL/GenBank/DDBJ whole genome shotgun (WGS) entry which is preliminary data.</text>
</comment>
<sequence>MTGGTSVPRSSGFSYDSARPVEATGAAPVTYVELRHHEYAGPFWDDEGGLGEDYADWEPYGMTRATFDACCRWCETGGGDEEKARLLALLRAELPSSVEVESPPAGE</sequence>
<gene>
    <name evidence="1" type="ORF">V6R90_02370</name>
</gene>
<evidence type="ECO:0000313" key="2">
    <source>
        <dbReference type="Proteomes" id="UP001482520"/>
    </source>
</evidence>
<proteinExistence type="predicted"/>